<keyword evidence="4" id="KW-1185">Reference proteome</keyword>
<evidence type="ECO:0000313" key="4">
    <source>
        <dbReference type="Proteomes" id="UP000298058"/>
    </source>
</evidence>
<dbReference type="Gene3D" id="3.30.530.20">
    <property type="match status" value="1"/>
</dbReference>
<dbReference type="SUPFAM" id="SSF55961">
    <property type="entry name" value="Bet v1-like"/>
    <property type="match status" value="1"/>
</dbReference>
<dbReference type="RefSeq" id="WP_135759428.1">
    <property type="nucleotide sequence ID" value="NZ_RQHW01000016.1"/>
</dbReference>
<dbReference type="Proteomes" id="UP000298058">
    <property type="component" value="Unassembled WGS sequence"/>
</dbReference>
<dbReference type="InterPro" id="IPR013538">
    <property type="entry name" value="ASHA1/2-like_C"/>
</dbReference>
<reference evidence="3" key="1">
    <citation type="journal article" date="2019" name="PLoS Negl. Trop. Dis.">
        <title>Revisiting the worldwide diversity of Leptospira species in the environment.</title>
        <authorList>
            <person name="Vincent A.T."/>
            <person name="Schiettekatte O."/>
            <person name="Bourhy P."/>
            <person name="Veyrier F.J."/>
            <person name="Picardeau M."/>
        </authorList>
    </citation>
    <scope>NUCLEOTIDE SEQUENCE [LARGE SCALE GENOMIC DNA]</scope>
    <source>
        <strain evidence="3">201300427</strain>
    </source>
</reference>
<dbReference type="AlphaFoldDB" id="A0A4R9M1S9"/>
<accession>A0A4R9M1S9</accession>
<protein>
    <recommendedName>
        <fullName evidence="2">Activator of Hsp90 ATPase homologue 1/2-like C-terminal domain-containing protein</fullName>
    </recommendedName>
</protein>
<dbReference type="OrthoDB" id="9803476at2"/>
<dbReference type="InterPro" id="IPR023393">
    <property type="entry name" value="START-like_dom_sf"/>
</dbReference>
<organism evidence="3 4">
    <name type="scientific">Leptospira idonii</name>
    <dbReference type="NCBI Taxonomy" id="1193500"/>
    <lineage>
        <taxon>Bacteria</taxon>
        <taxon>Pseudomonadati</taxon>
        <taxon>Spirochaetota</taxon>
        <taxon>Spirochaetia</taxon>
        <taxon>Leptospirales</taxon>
        <taxon>Leptospiraceae</taxon>
        <taxon>Leptospira</taxon>
    </lineage>
</organism>
<evidence type="ECO:0000313" key="3">
    <source>
        <dbReference type="EMBL" id="TGN20032.1"/>
    </source>
</evidence>
<proteinExistence type="inferred from homology"/>
<feature type="domain" description="Activator of Hsp90 ATPase homologue 1/2-like C-terminal" evidence="2">
    <location>
        <begin position="24"/>
        <end position="170"/>
    </location>
</feature>
<evidence type="ECO:0000256" key="1">
    <source>
        <dbReference type="ARBA" id="ARBA00006817"/>
    </source>
</evidence>
<sequence length="176" mass="20457">MDDFFKTVIAETPDRELVLSRVFDAPKVLLWKVWTDPKHVQSWFGPKGFTNPVCEIDFKVGGSYKYVMRSPEGIDYPVQGKFLEIVEHQKIVSTDIVEEHPTEWFETLNEYIGNTEEEKSPDSVVTVLFEEIQNRTKLTIRTVFASNQVRDAMMKMGMREGWTESLERFLAELSRA</sequence>
<dbReference type="Pfam" id="PF08327">
    <property type="entry name" value="AHSA1"/>
    <property type="match status" value="1"/>
</dbReference>
<name>A0A4R9M1S9_9LEPT</name>
<dbReference type="EMBL" id="RQHW01000016">
    <property type="protein sequence ID" value="TGN20032.1"/>
    <property type="molecule type" value="Genomic_DNA"/>
</dbReference>
<comment type="similarity">
    <text evidence="1">Belongs to the AHA1 family.</text>
</comment>
<gene>
    <name evidence="3" type="ORF">EHS15_04860</name>
</gene>
<evidence type="ECO:0000259" key="2">
    <source>
        <dbReference type="Pfam" id="PF08327"/>
    </source>
</evidence>
<comment type="caution">
    <text evidence="3">The sequence shown here is derived from an EMBL/GenBank/DDBJ whole genome shotgun (WGS) entry which is preliminary data.</text>
</comment>